<keyword evidence="2" id="KW-1185">Reference proteome</keyword>
<accession>A0A142JN06</accession>
<dbReference type="EMBL" id="CP014844">
    <property type="protein sequence ID" value="AMR79468.1"/>
    <property type="molecule type" value="Genomic_DNA"/>
</dbReference>
<name>A0A142JN06_9BURK</name>
<dbReference type="RefSeq" id="WP_062801433.1">
    <property type="nucleotide sequence ID" value="NZ_CP014844.1"/>
</dbReference>
<organism evidence="1 2">
    <name type="scientific">Cupriavidus nantongensis</name>
    <dbReference type="NCBI Taxonomy" id="1796606"/>
    <lineage>
        <taxon>Bacteria</taxon>
        <taxon>Pseudomonadati</taxon>
        <taxon>Pseudomonadota</taxon>
        <taxon>Betaproteobacteria</taxon>
        <taxon>Burkholderiales</taxon>
        <taxon>Burkholderiaceae</taxon>
        <taxon>Cupriavidus</taxon>
    </lineage>
</organism>
<protein>
    <submittedName>
        <fullName evidence="1">Uncharacterized protein</fullName>
    </submittedName>
</protein>
<dbReference type="AlphaFoldDB" id="A0A142JN06"/>
<dbReference type="KEGG" id="cnan:A2G96_17920"/>
<reference evidence="1 2" key="1">
    <citation type="submission" date="2016-03" db="EMBL/GenBank/DDBJ databases">
        <title>Complete genome sequence of a novel chlorpyrifos degrading bacterium, Cupriavidus nantongensis sp. X1.</title>
        <authorList>
            <person name="Fang L."/>
        </authorList>
    </citation>
    <scope>NUCLEOTIDE SEQUENCE [LARGE SCALE GENOMIC DNA]</scope>
    <source>
        <strain evidence="1 2">X1</strain>
    </source>
</reference>
<proteinExistence type="predicted"/>
<evidence type="ECO:0000313" key="1">
    <source>
        <dbReference type="EMBL" id="AMR79468.1"/>
    </source>
</evidence>
<sequence>MTEQTFTVTAREPEGWLKAFEVVSPSGVAVYFSHLDRAVWHVIDQGGVALYEGAEIGETGPDWEPTAKTKYYAQRGNLYAFGPTIYRALENLQWLIDTEAPEGTTADAPEGFTPRIVNPAEWPLFTATRQDGTRTTYSALDLDSAVRYCPAAVRVVNLETGEEWAKDNPTFQSGSM</sequence>
<evidence type="ECO:0000313" key="2">
    <source>
        <dbReference type="Proteomes" id="UP000075238"/>
    </source>
</evidence>
<dbReference type="Proteomes" id="UP000075238">
    <property type="component" value="Chromosome 1"/>
</dbReference>
<gene>
    <name evidence="1" type="ORF">A2G96_17920</name>
</gene>